<proteinExistence type="predicted"/>
<sequence>MRRLWATCAAAVLLVVATGAPAAAAPAPIDIVHAERVQIGASTLTASFSRWPLESHRSLDFTFEPEGGIDGRTGLLRVVSPSGETEDAVRTIGLDRRGDALVLPRHPRARDVWGLDVVALTEEGTWRFEFTVESPQGTVTGVLPLRVEPAPGPPFAVSWIVSVLPWIPIVPLLVYGWIRTRPLRRRAGLEGWSG</sequence>
<gene>
    <name evidence="3" type="ORF">Pma05_18730</name>
</gene>
<comment type="caution">
    <text evidence="3">The sequence shown here is derived from an EMBL/GenBank/DDBJ whole genome shotgun (WGS) entry which is preliminary data.</text>
</comment>
<keyword evidence="4" id="KW-1185">Reference proteome</keyword>
<dbReference type="Proteomes" id="UP000621500">
    <property type="component" value="Unassembled WGS sequence"/>
</dbReference>
<accession>A0ABQ4EKZ8</accession>
<protein>
    <submittedName>
        <fullName evidence="3">Uncharacterized protein</fullName>
    </submittedName>
</protein>
<evidence type="ECO:0000313" key="4">
    <source>
        <dbReference type="Proteomes" id="UP000621500"/>
    </source>
</evidence>
<dbReference type="EMBL" id="BONX01000009">
    <property type="protein sequence ID" value="GIG95300.1"/>
    <property type="molecule type" value="Genomic_DNA"/>
</dbReference>
<keyword evidence="1" id="KW-1133">Transmembrane helix</keyword>
<evidence type="ECO:0000256" key="1">
    <source>
        <dbReference type="SAM" id="Phobius"/>
    </source>
</evidence>
<evidence type="ECO:0000256" key="2">
    <source>
        <dbReference type="SAM" id="SignalP"/>
    </source>
</evidence>
<keyword evidence="1" id="KW-0472">Membrane</keyword>
<feature type="signal peptide" evidence="2">
    <location>
        <begin position="1"/>
        <end position="24"/>
    </location>
</feature>
<feature type="transmembrane region" description="Helical" evidence="1">
    <location>
        <begin position="156"/>
        <end position="178"/>
    </location>
</feature>
<dbReference type="RefSeq" id="WP_203856899.1">
    <property type="nucleotide sequence ID" value="NZ_BAAAZQ010000009.1"/>
</dbReference>
<evidence type="ECO:0000313" key="3">
    <source>
        <dbReference type="EMBL" id="GIG95300.1"/>
    </source>
</evidence>
<reference evidence="3 4" key="1">
    <citation type="submission" date="2021-01" db="EMBL/GenBank/DDBJ databases">
        <title>Whole genome shotgun sequence of Plantactinospora mayteni NBRC 109088.</title>
        <authorList>
            <person name="Komaki H."/>
            <person name="Tamura T."/>
        </authorList>
    </citation>
    <scope>NUCLEOTIDE SEQUENCE [LARGE SCALE GENOMIC DNA]</scope>
    <source>
        <strain evidence="3 4">NBRC 109088</strain>
    </source>
</reference>
<name>A0ABQ4EKZ8_9ACTN</name>
<organism evidence="3 4">
    <name type="scientific">Plantactinospora mayteni</name>
    <dbReference type="NCBI Taxonomy" id="566021"/>
    <lineage>
        <taxon>Bacteria</taxon>
        <taxon>Bacillati</taxon>
        <taxon>Actinomycetota</taxon>
        <taxon>Actinomycetes</taxon>
        <taxon>Micromonosporales</taxon>
        <taxon>Micromonosporaceae</taxon>
        <taxon>Plantactinospora</taxon>
    </lineage>
</organism>
<keyword evidence="1" id="KW-0812">Transmembrane</keyword>
<keyword evidence="2" id="KW-0732">Signal</keyword>
<feature type="chain" id="PRO_5045948402" evidence="2">
    <location>
        <begin position="25"/>
        <end position="194"/>
    </location>
</feature>